<comment type="similarity">
    <text evidence="1">Belongs to the RMI1 family.</text>
</comment>
<reference evidence="5 6" key="1">
    <citation type="journal article" date="2013" name="BMC Genomics">
        <title>Genomics-driven discovery of the pneumocandin biosynthetic gene cluster in the fungus Glarea lozoyensis.</title>
        <authorList>
            <person name="Chen L."/>
            <person name="Yue Q."/>
            <person name="Zhang X."/>
            <person name="Xiang M."/>
            <person name="Wang C."/>
            <person name="Li S."/>
            <person name="Che Y."/>
            <person name="Ortiz-Lopez F.J."/>
            <person name="Bills G.F."/>
            <person name="Liu X."/>
            <person name="An Z."/>
        </authorList>
    </citation>
    <scope>NUCLEOTIDE SEQUENCE [LARGE SCALE GENOMIC DNA]</scope>
    <source>
        <strain evidence="6">ATCC 20868 / MF5171</strain>
    </source>
</reference>
<dbReference type="PANTHER" id="PTHR14790:SF15">
    <property type="entry name" value="RECQ-MEDIATED GENOME INSTABILITY PROTEIN 1"/>
    <property type="match status" value="1"/>
</dbReference>
<dbReference type="RefSeq" id="XP_008078359.1">
    <property type="nucleotide sequence ID" value="XM_008080168.1"/>
</dbReference>
<dbReference type="InterPro" id="IPR042470">
    <property type="entry name" value="RMI1_N_C_sf"/>
</dbReference>
<gene>
    <name evidence="5" type="ORF">GLAREA_10118</name>
</gene>
<dbReference type="PANTHER" id="PTHR14790">
    <property type="entry name" value="RECQ-MEDIATED GENOME INSTABILITY PROTEIN 1 RMI1"/>
    <property type="match status" value="1"/>
</dbReference>
<accession>S3DBD9</accession>
<dbReference type="GO" id="GO:0000712">
    <property type="term" value="P:resolution of meiotic recombination intermediates"/>
    <property type="evidence" value="ECO:0007669"/>
    <property type="project" value="TreeGrafter"/>
</dbReference>
<organism evidence="5 6">
    <name type="scientific">Glarea lozoyensis (strain ATCC 20868 / MF5171)</name>
    <dbReference type="NCBI Taxonomy" id="1116229"/>
    <lineage>
        <taxon>Eukaryota</taxon>
        <taxon>Fungi</taxon>
        <taxon>Dikarya</taxon>
        <taxon>Ascomycota</taxon>
        <taxon>Pezizomycotina</taxon>
        <taxon>Leotiomycetes</taxon>
        <taxon>Helotiales</taxon>
        <taxon>Helotiaceae</taxon>
        <taxon>Glarea</taxon>
    </lineage>
</organism>
<dbReference type="GO" id="GO:0016604">
    <property type="term" value="C:nuclear body"/>
    <property type="evidence" value="ECO:0007669"/>
    <property type="project" value="TreeGrafter"/>
</dbReference>
<evidence type="ECO:0000256" key="3">
    <source>
        <dbReference type="SAM" id="MobiDB-lite"/>
    </source>
</evidence>
<feature type="domain" description="RecQ mediated genome instability protein 1 OB-fold" evidence="4">
    <location>
        <begin position="72"/>
        <end position="226"/>
    </location>
</feature>
<keyword evidence="6" id="KW-1185">Reference proteome</keyword>
<dbReference type="InterPro" id="IPR013894">
    <property type="entry name" value="RMI1_OB"/>
</dbReference>
<dbReference type="Pfam" id="PF08585">
    <property type="entry name" value="RMI1_N_C"/>
    <property type="match status" value="1"/>
</dbReference>
<evidence type="ECO:0000313" key="5">
    <source>
        <dbReference type="EMBL" id="EPE34424.1"/>
    </source>
</evidence>
<evidence type="ECO:0000256" key="1">
    <source>
        <dbReference type="ARBA" id="ARBA00006395"/>
    </source>
</evidence>
<evidence type="ECO:0000313" key="6">
    <source>
        <dbReference type="Proteomes" id="UP000016922"/>
    </source>
</evidence>
<feature type="region of interest" description="Disordered" evidence="3">
    <location>
        <begin position="115"/>
        <end position="145"/>
    </location>
</feature>
<dbReference type="Proteomes" id="UP000016922">
    <property type="component" value="Unassembled WGS sequence"/>
</dbReference>
<proteinExistence type="inferred from homology"/>
<dbReference type="OMA" id="MTSPDQI"/>
<dbReference type="EMBL" id="KE145356">
    <property type="protein sequence ID" value="EPE34424.1"/>
    <property type="molecule type" value="Genomic_DNA"/>
</dbReference>
<dbReference type="Gene3D" id="2.40.50.770">
    <property type="entry name" value="RecQ-mediated genome instability protein Rmi1, C-terminal domain"/>
    <property type="match status" value="1"/>
</dbReference>
<protein>
    <recommendedName>
        <fullName evidence="2">RecQ-mediated genome instability protein 1</fullName>
    </recommendedName>
</protein>
<dbReference type="GO" id="GO:0000724">
    <property type="term" value="P:double-strand break repair via homologous recombination"/>
    <property type="evidence" value="ECO:0007669"/>
    <property type="project" value="TreeGrafter"/>
</dbReference>
<dbReference type="eggNOG" id="KOG3683">
    <property type="taxonomic scope" value="Eukaryota"/>
</dbReference>
<dbReference type="GeneID" id="19469165"/>
<sequence>MNPPPPTQAQLLARLHADGFPTPSPEFLLSILTPNPTTGRIPPLQALTATAKHRILSTPLTPTLLSPSTPFLPATISSPTTQSHLLTHDTPVQILDILDISTPKWTQVTQLEDIRKGSSTSGRRVIQLPTPPSEDSTQQTQTQTQTQVRSRGTYKLQLVDVKGTQISAFELQPIPKLDVPPGMGIGCKVMLKKGTRVARGVVLLEVGKTVVLGGRVEVLGKAWREGLEGRLREGLGDV</sequence>
<dbReference type="OrthoDB" id="341511at2759"/>
<evidence type="ECO:0000259" key="4">
    <source>
        <dbReference type="Pfam" id="PF08585"/>
    </source>
</evidence>
<dbReference type="KEGG" id="glz:GLAREA_10118"/>
<evidence type="ECO:0000256" key="2">
    <source>
        <dbReference type="ARBA" id="ARBA00018987"/>
    </source>
</evidence>
<name>S3DBD9_GLAL2</name>
<dbReference type="STRING" id="1116229.S3DBD9"/>
<dbReference type="GO" id="GO:0031422">
    <property type="term" value="C:RecQ family helicase-topoisomerase III complex"/>
    <property type="evidence" value="ECO:0007669"/>
    <property type="project" value="TreeGrafter"/>
</dbReference>
<dbReference type="AlphaFoldDB" id="S3DBD9"/>
<dbReference type="HOGENOM" id="CLU_093893_0_0_1"/>